<evidence type="ECO:0000313" key="1">
    <source>
        <dbReference type="EMBL" id="KIK52450.1"/>
    </source>
</evidence>
<reference evidence="1 2" key="1">
    <citation type="submission" date="2014-04" db="EMBL/GenBank/DDBJ databases">
        <title>Evolutionary Origins and Diversification of the Mycorrhizal Mutualists.</title>
        <authorList>
            <consortium name="DOE Joint Genome Institute"/>
            <consortium name="Mycorrhizal Genomics Consortium"/>
            <person name="Kohler A."/>
            <person name="Kuo A."/>
            <person name="Nagy L.G."/>
            <person name="Floudas D."/>
            <person name="Copeland A."/>
            <person name="Barry K.W."/>
            <person name="Cichocki N."/>
            <person name="Veneault-Fourrey C."/>
            <person name="LaButti K."/>
            <person name="Lindquist E.A."/>
            <person name="Lipzen A."/>
            <person name="Lundell T."/>
            <person name="Morin E."/>
            <person name="Murat C."/>
            <person name="Riley R."/>
            <person name="Ohm R."/>
            <person name="Sun H."/>
            <person name="Tunlid A."/>
            <person name="Henrissat B."/>
            <person name="Grigoriev I.V."/>
            <person name="Hibbett D.S."/>
            <person name="Martin F."/>
        </authorList>
    </citation>
    <scope>NUCLEOTIDE SEQUENCE [LARGE SCALE GENOMIC DNA]</scope>
    <source>
        <strain evidence="1 2">FD-317 M1</strain>
    </source>
</reference>
<proteinExistence type="predicted"/>
<dbReference type="AlphaFoldDB" id="A0A0D0AQ80"/>
<dbReference type="HOGENOM" id="CLU_1170759_0_0_1"/>
<dbReference type="OrthoDB" id="2843901at2759"/>
<sequence length="237" mass="26261">MLPFKYQTLLYTVVLSTLVFILVSATPLANNWILKAFHEGPFSAAEEKVFEPILTGIKLGKKISLLGANNGGIFSVSEAYKGHASGNLLVKVIPDVWKGSFGEVKALGMKHQLVASGMLTDVQLGPKAKPVIVMVRQPGELLRENQEYKDASKAEQEAMRKQAIKLACEEVAEEVINLQMFHDDNNMDNVLVTVKNKQVVAARIVDYGGESVFHTKKSISKEVVIAYCEKEALQWWK</sequence>
<dbReference type="Proteomes" id="UP000053593">
    <property type="component" value="Unassembled WGS sequence"/>
</dbReference>
<keyword evidence="2" id="KW-1185">Reference proteome</keyword>
<dbReference type="EMBL" id="KN834843">
    <property type="protein sequence ID" value="KIK52450.1"/>
    <property type="molecule type" value="Genomic_DNA"/>
</dbReference>
<evidence type="ECO:0008006" key="3">
    <source>
        <dbReference type="Google" id="ProtNLM"/>
    </source>
</evidence>
<protein>
    <recommendedName>
        <fullName evidence="3">Protein kinase domain-containing protein</fullName>
    </recommendedName>
</protein>
<accession>A0A0D0AQ80</accession>
<evidence type="ECO:0000313" key="2">
    <source>
        <dbReference type="Proteomes" id="UP000053593"/>
    </source>
</evidence>
<gene>
    <name evidence="1" type="ORF">GYMLUDRAFT_251271</name>
</gene>
<name>A0A0D0AQ80_9AGAR</name>
<organism evidence="1 2">
    <name type="scientific">Collybiopsis luxurians FD-317 M1</name>
    <dbReference type="NCBI Taxonomy" id="944289"/>
    <lineage>
        <taxon>Eukaryota</taxon>
        <taxon>Fungi</taxon>
        <taxon>Dikarya</taxon>
        <taxon>Basidiomycota</taxon>
        <taxon>Agaricomycotina</taxon>
        <taxon>Agaricomycetes</taxon>
        <taxon>Agaricomycetidae</taxon>
        <taxon>Agaricales</taxon>
        <taxon>Marasmiineae</taxon>
        <taxon>Omphalotaceae</taxon>
        <taxon>Collybiopsis</taxon>
        <taxon>Collybiopsis luxurians</taxon>
    </lineage>
</organism>